<accession>A0A1I6UKD5</accession>
<dbReference type="Pfam" id="PF13086">
    <property type="entry name" value="AAA_11"/>
    <property type="match status" value="2"/>
</dbReference>
<keyword evidence="3" id="KW-0378">Hydrolase</keyword>
<feature type="domain" description="Restriction endonuclease type II-like" evidence="9">
    <location>
        <begin position="1331"/>
        <end position="1424"/>
    </location>
</feature>
<dbReference type="InterPro" id="IPR041677">
    <property type="entry name" value="DNA2/NAM7_AAA_11"/>
</dbReference>
<dbReference type="InterPro" id="IPR011335">
    <property type="entry name" value="Restrct_endonuc-II-like"/>
</dbReference>
<evidence type="ECO:0000259" key="7">
    <source>
        <dbReference type="Pfam" id="PF13086"/>
    </source>
</evidence>
<dbReference type="GO" id="GO:0043139">
    <property type="term" value="F:5'-3' DNA helicase activity"/>
    <property type="evidence" value="ECO:0007669"/>
    <property type="project" value="TreeGrafter"/>
</dbReference>
<organism evidence="10 11">
    <name type="scientific">Marininema halotolerans</name>
    <dbReference type="NCBI Taxonomy" id="1155944"/>
    <lineage>
        <taxon>Bacteria</taxon>
        <taxon>Bacillati</taxon>
        <taxon>Bacillota</taxon>
        <taxon>Bacilli</taxon>
        <taxon>Bacillales</taxon>
        <taxon>Thermoactinomycetaceae</taxon>
        <taxon>Marininema</taxon>
    </lineage>
</organism>
<feature type="domain" description="DNA2/NAM7 helicase helicase" evidence="7">
    <location>
        <begin position="354"/>
        <end position="489"/>
    </location>
</feature>
<evidence type="ECO:0000256" key="2">
    <source>
        <dbReference type="ARBA" id="ARBA00022741"/>
    </source>
</evidence>
<dbReference type="Gene3D" id="3.40.960.10">
    <property type="entry name" value="VSR Endonuclease"/>
    <property type="match status" value="1"/>
</dbReference>
<dbReference type="Proteomes" id="UP000198660">
    <property type="component" value="Unassembled WGS sequence"/>
</dbReference>
<dbReference type="SUPFAM" id="SSF52540">
    <property type="entry name" value="P-loop containing nucleoside triphosphate hydrolases"/>
    <property type="match status" value="1"/>
</dbReference>
<keyword evidence="6" id="KW-0175">Coiled coil</keyword>
<dbReference type="Gene3D" id="3.40.50.300">
    <property type="entry name" value="P-loop containing nucleotide triphosphate hydrolases"/>
    <property type="match status" value="3"/>
</dbReference>
<evidence type="ECO:0008006" key="12">
    <source>
        <dbReference type="Google" id="ProtNLM"/>
    </source>
</evidence>
<keyword evidence="2" id="KW-0547">Nucleotide-binding</keyword>
<keyword evidence="11" id="KW-1185">Reference proteome</keyword>
<dbReference type="SUPFAM" id="SSF52980">
    <property type="entry name" value="Restriction endonuclease-like"/>
    <property type="match status" value="1"/>
</dbReference>
<keyword evidence="5" id="KW-0067">ATP-binding</keyword>
<dbReference type="InterPro" id="IPR041679">
    <property type="entry name" value="DNA2/NAM7-like_C"/>
</dbReference>
<protein>
    <recommendedName>
        <fullName evidence="12">AAA domain-containing protein</fullName>
    </recommendedName>
</protein>
<feature type="domain" description="DNA2/NAM7 helicase helicase" evidence="7">
    <location>
        <begin position="908"/>
        <end position="1075"/>
    </location>
</feature>
<dbReference type="GO" id="GO:0016787">
    <property type="term" value="F:hydrolase activity"/>
    <property type="evidence" value="ECO:0007669"/>
    <property type="project" value="UniProtKB-KW"/>
</dbReference>
<dbReference type="Pfam" id="PF13087">
    <property type="entry name" value="AAA_12"/>
    <property type="match status" value="1"/>
</dbReference>
<dbReference type="EMBL" id="FPAA01000017">
    <property type="protein sequence ID" value="SFT01814.1"/>
    <property type="molecule type" value="Genomic_DNA"/>
</dbReference>
<evidence type="ECO:0000256" key="6">
    <source>
        <dbReference type="SAM" id="Coils"/>
    </source>
</evidence>
<name>A0A1I6UKD5_9BACL</name>
<evidence type="ECO:0000259" key="9">
    <source>
        <dbReference type="Pfam" id="PF18741"/>
    </source>
</evidence>
<sequence length="1437" mass="166995">MMHMDTRAEQLFQYLLAMKQMEHRSIRHIKNYQEYRYMDDFPEGVGCWLFGTGSDPDAWIEVKWMEPEPMPEPDPLFHTWLKGSPATEWTVPSVHKDMEFIGDKVNGSEERNLIRFEEDIERVKAYSDWMNRWQPWAAETKRRKVIQEIYDQLFFIYNQLERGDETYEIVIGHGVLSWSHPKEPIVHPLLMTRMEIFFDASKGSFILKPTQKGTAMEVDVLQGLDIPCEDELFMKLQSYQKENLIDPRDETKTHPLYQEIAALLHPKGSFLKRRGYAKEDVDPVIIEGPVWLIRKQSGKLWIDELNRMIQALKEGLKVPAPVQALLQVETIQPTEEETKKWSPIGEELYFPLPSNEEQRGVVKKLAQKHGVVVQGPPGTGKSHTIANLIAHLLAHGKKVLVTSQKEPALRVLADKLPPDIRRLCVSVLGGDSHSLREVEASIESISQQMDRMDTNRLAEQIERHRQKLQRVRERIAKGEEALQRFAIKNHEPITWKGEKLKPMVAARVLEKEEKEHGWFPDKVTGDPPITDADLFRLWQLASTVPRDAPEVARYRLPAKEKLLSPSTFLDRMKKGEELKRKAEVSQGLLNRYPVLRDAEECARFSQLLNPALQQKGILEAQWLRRVLEDALAGGERRRGWSELIVTIEAMAKELADLYGPLTEHRLDLPDKPPVELREGIHLMGERLTSGKGLGTMFFVTSGRKVRLLYEETFVDGRKIRTTEDTKLLQRLVNYREKRARLVQKWNEVTKEIEGPTFQMDEVRLLPQLDDHRYSIEKVLAFADSLVPLREWVEEKFSVRSFSWSNPGVLEEWANAVGAALREFRFQQWISDFEQEAESWMALSRTVGTHPVCDLLAEAWRAQDFDQWYEAYDEAERLIDIQDRYHELLTMLKPMEDKAPLWTRYILERLGNPGPFPERWQEAWHWKRVQTHLDHHLEQDLEKIQAEIHDAEEAERRLIEETVTDSSWREQLLRITEQERRALHGWKQKIKRIGKGTGKYADKYRREAREEMEQCQSAIPVWIMPIQRVIENLSLTQERFDVVIVDESSQCDIFSLVALMRADRAIVVGDDQQISPQAVGVSQEIVRTLINHNLQGLPQSTSFDSLTSLYDMAIRVFGNHVMLKEHFRSVPEIVGFSNDLSYNREMVPLRLPTLSEQVDPPVLAKRVKGIRDPHMEVNEEEAAAIVNDIAQMVDDPVFQGQSMGVITLLGQKQAPLIEQKLRDRIGEEKMVQRKILCGDAYTFQGDERDIIFLSMVVGSNVRFMPLTKSDARQRLNVAVSRARNQLRLYHSIDLDHLHPQDLRHRLLSYCLNPMHENEINSAMEMNGQSELEGDVLQRVVAEGYRVTPHVKVGHERYFIDLVIEGQYTRLAVECDGDQWDDIDSFGYDRMRQKTLERAGWTFWRICGSQFYRDPEKALEPLWMKLREMGIEKQPVHQI</sequence>
<comment type="similarity">
    <text evidence="1">Belongs to the DNA2/NAM7 helicase family.</text>
</comment>
<dbReference type="Pfam" id="PF18741">
    <property type="entry name" value="MTES_1575"/>
    <property type="match status" value="1"/>
</dbReference>
<evidence type="ECO:0000256" key="4">
    <source>
        <dbReference type="ARBA" id="ARBA00022806"/>
    </source>
</evidence>
<evidence type="ECO:0000313" key="11">
    <source>
        <dbReference type="Proteomes" id="UP000198660"/>
    </source>
</evidence>
<dbReference type="InterPro" id="IPR047187">
    <property type="entry name" value="SF1_C_Upf1"/>
</dbReference>
<dbReference type="GO" id="GO:0005524">
    <property type="term" value="F:ATP binding"/>
    <property type="evidence" value="ECO:0007669"/>
    <property type="project" value="UniProtKB-KW"/>
</dbReference>
<evidence type="ECO:0000256" key="3">
    <source>
        <dbReference type="ARBA" id="ARBA00022801"/>
    </source>
</evidence>
<dbReference type="InterPro" id="IPR027417">
    <property type="entry name" value="P-loop_NTPase"/>
</dbReference>
<reference evidence="11" key="1">
    <citation type="submission" date="2016-10" db="EMBL/GenBank/DDBJ databases">
        <authorList>
            <person name="Varghese N."/>
            <person name="Submissions S."/>
        </authorList>
    </citation>
    <scope>NUCLEOTIDE SEQUENCE [LARGE SCALE GENOMIC DNA]</scope>
    <source>
        <strain evidence="11">DSM 45789</strain>
    </source>
</reference>
<evidence type="ECO:0000259" key="8">
    <source>
        <dbReference type="Pfam" id="PF13087"/>
    </source>
</evidence>
<dbReference type="InterPro" id="IPR049468">
    <property type="entry name" value="Restrct_endonuc-II-like_dom"/>
</dbReference>
<gene>
    <name evidence="10" type="ORF">SAMN05444972_11731</name>
</gene>
<dbReference type="OrthoDB" id="9757917at2"/>
<evidence type="ECO:0000256" key="1">
    <source>
        <dbReference type="ARBA" id="ARBA00007913"/>
    </source>
</evidence>
<feature type="coiled-coil region" evidence="6">
    <location>
        <begin position="933"/>
        <end position="960"/>
    </location>
</feature>
<feature type="domain" description="DNA2/NAM7 helicase-like C-terminal" evidence="8">
    <location>
        <begin position="1107"/>
        <end position="1285"/>
    </location>
</feature>
<dbReference type="InterPro" id="IPR050534">
    <property type="entry name" value="Coronavir_polyprotein_1ab"/>
</dbReference>
<dbReference type="PANTHER" id="PTHR43788:SF8">
    <property type="entry name" value="DNA-BINDING PROTEIN SMUBP-2"/>
    <property type="match status" value="1"/>
</dbReference>
<dbReference type="CDD" id="cd18808">
    <property type="entry name" value="SF1_C_Upf1"/>
    <property type="match status" value="1"/>
</dbReference>
<evidence type="ECO:0000313" key="10">
    <source>
        <dbReference type="EMBL" id="SFT01814.1"/>
    </source>
</evidence>
<keyword evidence="4" id="KW-0347">Helicase</keyword>
<evidence type="ECO:0000256" key="5">
    <source>
        <dbReference type="ARBA" id="ARBA00022840"/>
    </source>
</evidence>
<feature type="coiled-coil region" evidence="6">
    <location>
        <begin position="435"/>
        <end position="481"/>
    </location>
</feature>
<proteinExistence type="inferred from homology"/>
<dbReference type="PANTHER" id="PTHR43788">
    <property type="entry name" value="DNA2/NAM7 HELICASE FAMILY MEMBER"/>
    <property type="match status" value="1"/>
</dbReference>